<evidence type="ECO:0000313" key="12">
    <source>
        <dbReference type="EMBL" id="GBF99479.1"/>
    </source>
</evidence>
<evidence type="ECO:0000256" key="5">
    <source>
        <dbReference type="ARBA" id="ARBA00023069"/>
    </source>
</evidence>
<keyword evidence="6" id="KW-0206">Cytoskeleton</keyword>
<gene>
    <name evidence="12" type="ORF">Rsub_12147</name>
</gene>
<evidence type="ECO:0000256" key="6">
    <source>
        <dbReference type="ARBA" id="ARBA00023212"/>
    </source>
</evidence>
<organism evidence="12 13">
    <name type="scientific">Raphidocelis subcapitata</name>
    <dbReference type="NCBI Taxonomy" id="307507"/>
    <lineage>
        <taxon>Eukaryota</taxon>
        <taxon>Viridiplantae</taxon>
        <taxon>Chlorophyta</taxon>
        <taxon>core chlorophytes</taxon>
        <taxon>Chlorophyceae</taxon>
        <taxon>CS clade</taxon>
        <taxon>Sphaeropleales</taxon>
        <taxon>Selenastraceae</taxon>
        <taxon>Raphidocelis</taxon>
    </lineage>
</organism>
<evidence type="ECO:0000256" key="4">
    <source>
        <dbReference type="ARBA" id="ARBA00022846"/>
    </source>
</evidence>
<evidence type="ECO:0000256" key="7">
    <source>
        <dbReference type="ARBA" id="ARBA00023273"/>
    </source>
</evidence>
<reference evidence="12 13" key="1">
    <citation type="journal article" date="2018" name="Sci. Rep.">
        <title>Raphidocelis subcapitata (=Pseudokirchneriella subcapitata) provides an insight into genome evolution and environmental adaptations in the Sphaeropleales.</title>
        <authorList>
            <person name="Suzuki S."/>
            <person name="Yamaguchi H."/>
            <person name="Nakajima N."/>
            <person name="Kawachi M."/>
        </authorList>
    </citation>
    <scope>NUCLEOTIDE SEQUENCE [LARGE SCALE GENOMIC DNA]</scope>
    <source>
        <strain evidence="12 13">NIES-35</strain>
    </source>
</reference>
<dbReference type="PANTHER" id="PTHR22069:SF0">
    <property type="entry name" value="RADIAL SPOKE HEAD PROTEIN 9 HOMOLOG"/>
    <property type="match status" value="1"/>
</dbReference>
<keyword evidence="3" id="KW-0970">Cilium biogenesis/degradation</keyword>
<dbReference type="OrthoDB" id="10258956at2759"/>
<comment type="subcellular location">
    <subcellularLocation>
        <location evidence="8">Cell projection</location>
        <location evidence="8">Kinocilium</location>
    </subcellularLocation>
    <subcellularLocation>
        <location evidence="1">Cytoplasm</location>
        <location evidence="1">Cytoskeleton</location>
        <location evidence="1">Flagellum axoneme</location>
    </subcellularLocation>
</comment>
<feature type="region of interest" description="Disordered" evidence="11">
    <location>
        <begin position="115"/>
        <end position="135"/>
    </location>
</feature>
<keyword evidence="2" id="KW-0963">Cytoplasm</keyword>
<comment type="caution">
    <text evidence="12">The sequence shown here is derived from an EMBL/GenBank/DDBJ whole genome shotgun (WGS) entry which is preliminary data.</text>
</comment>
<evidence type="ECO:0000313" key="13">
    <source>
        <dbReference type="Proteomes" id="UP000247498"/>
    </source>
</evidence>
<keyword evidence="5" id="KW-0969">Cilium</keyword>
<sequence>MVQTEPNLLLTLQQVSLCGAILSTEAMAALEHSVPLKRASAGLRSLTVWGRIWTRSGKDYIIAEGGCDTARVYGTKVTYEPRVFFSQDGISWADLPAVDADTAARAARLRTMLTGDPAHQYDPSESDPAADAAAGDAAAEGAKAGAVTEAQRLRAMVDGINALAAVQPKGCCVADAHNQLVPNRLFSGVDHPGKLEAFQHRGQALAPGASLAQDVRGSWSVAADAFKRVTLLRSLIYPGYFFYYDDRALTWGGFYSGDGLRNNDLVFML</sequence>
<dbReference type="GO" id="GO:0044458">
    <property type="term" value="P:motile cilium assembly"/>
    <property type="evidence" value="ECO:0007669"/>
    <property type="project" value="TreeGrafter"/>
</dbReference>
<keyword evidence="13" id="KW-1185">Reference proteome</keyword>
<dbReference type="GO" id="GO:0035082">
    <property type="term" value="P:axoneme assembly"/>
    <property type="evidence" value="ECO:0007669"/>
    <property type="project" value="InterPro"/>
</dbReference>
<dbReference type="AlphaFoldDB" id="A0A2V0PIT4"/>
<comment type="similarity">
    <text evidence="9">Belongs to the flagellar radial spoke RSP9 family.</text>
</comment>
<keyword evidence="4" id="KW-0282">Flagellum</keyword>
<keyword evidence="7" id="KW-0966">Cell projection</keyword>
<dbReference type="InParanoid" id="A0A2V0PIT4"/>
<dbReference type="STRING" id="307507.A0A2V0PIT4"/>
<dbReference type="GO" id="GO:0005930">
    <property type="term" value="C:axoneme"/>
    <property type="evidence" value="ECO:0007669"/>
    <property type="project" value="TreeGrafter"/>
</dbReference>
<dbReference type="InterPro" id="IPR055316">
    <property type="entry name" value="RSP9"/>
</dbReference>
<dbReference type="Proteomes" id="UP000247498">
    <property type="component" value="Unassembled WGS sequence"/>
</dbReference>
<proteinExistence type="inferred from homology"/>
<evidence type="ECO:0000256" key="9">
    <source>
        <dbReference type="ARBA" id="ARBA00038319"/>
    </source>
</evidence>
<evidence type="ECO:0000256" key="1">
    <source>
        <dbReference type="ARBA" id="ARBA00004611"/>
    </source>
</evidence>
<dbReference type="PANTHER" id="PTHR22069">
    <property type="entry name" value="MITOCHONDRIAL RIBOSOMAL PROTEIN S18"/>
    <property type="match status" value="1"/>
</dbReference>
<protein>
    <recommendedName>
        <fullName evidence="10">Radial spoke head protein 9 homolog</fullName>
    </recommendedName>
</protein>
<dbReference type="GO" id="GO:0060294">
    <property type="term" value="P:cilium movement involved in cell motility"/>
    <property type="evidence" value="ECO:0007669"/>
    <property type="project" value="TreeGrafter"/>
</dbReference>
<name>A0A2V0PIT4_9CHLO</name>
<accession>A0A2V0PIT4</accession>
<evidence type="ECO:0000256" key="11">
    <source>
        <dbReference type="SAM" id="MobiDB-lite"/>
    </source>
</evidence>
<evidence type="ECO:0000256" key="10">
    <source>
        <dbReference type="ARBA" id="ARBA00041080"/>
    </source>
</evidence>
<evidence type="ECO:0000256" key="8">
    <source>
        <dbReference type="ARBA" id="ARBA00037822"/>
    </source>
</evidence>
<dbReference type="EMBL" id="BDRX01000159">
    <property type="protein sequence ID" value="GBF99479.1"/>
    <property type="molecule type" value="Genomic_DNA"/>
</dbReference>
<evidence type="ECO:0000256" key="3">
    <source>
        <dbReference type="ARBA" id="ARBA00022794"/>
    </source>
</evidence>
<evidence type="ECO:0000256" key="2">
    <source>
        <dbReference type="ARBA" id="ARBA00022490"/>
    </source>
</evidence>